<protein>
    <submittedName>
        <fullName evidence="2">Uncharacterized protein</fullName>
    </submittedName>
</protein>
<dbReference type="EMBL" id="JAIFTL010000108">
    <property type="protein sequence ID" value="KAG9323289.1"/>
    <property type="molecule type" value="Genomic_DNA"/>
</dbReference>
<feature type="region of interest" description="Disordered" evidence="1">
    <location>
        <begin position="245"/>
        <end position="277"/>
    </location>
</feature>
<name>A0A9P8CYA8_MORAP</name>
<organism evidence="2 3">
    <name type="scientific">Mortierella alpina</name>
    <name type="common">Oleaginous fungus</name>
    <name type="synonym">Mortierella renispora</name>
    <dbReference type="NCBI Taxonomy" id="64518"/>
    <lineage>
        <taxon>Eukaryota</taxon>
        <taxon>Fungi</taxon>
        <taxon>Fungi incertae sedis</taxon>
        <taxon>Mucoromycota</taxon>
        <taxon>Mortierellomycotina</taxon>
        <taxon>Mortierellomycetes</taxon>
        <taxon>Mortierellales</taxon>
        <taxon>Mortierellaceae</taxon>
        <taxon>Mortierella</taxon>
    </lineage>
</organism>
<comment type="caution">
    <text evidence="2">The sequence shown here is derived from an EMBL/GenBank/DDBJ whole genome shotgun (WGS) entry which is preliminary data.</text>
</comment>
<dbReference type="Gene3D" id="3.80.10.10">
    <property type="entry name" value="Ribonuclease Inhibitor"/>
    <property type="match status" value="1"/>
</dbReference>
<dbReference type="SUPFAM" id="SSF52047">
    <property type="entry name" value="RNI-like"/>
    <property type="match status" value="1"/>
</dbReference>
<reference evidence="2" key="1">
    <citation type="submission" date="2021-07" db="EMBL/GenBank/DDBJ databases">
        <title>Draft genome of Mortierella alpina, strain LL118, isolated from an aspen leaf litter sample.</title>
        <authorList>
            <person name="Yang S."/>
            <person name="Vinatzer B.A."/>
        </authorList>
    </citation>
    <scope>NUCLEOTIDE SEQUENCE</scope>
    <source>
        <strain evidence="2">LL118</strain>
    </source>
</reference>
<accession>A0A9P8CYA8</accession>
<feature type="compositionally biased region" description="Basic and acidic residues" evidence="1">
    <location>
        <begin position="129"/>
        <end position="147"/>
    </location>
</feature>
<evidence type="ECO:0000313" key="2">
    <source>
        <dbReference type="EMBL" id="KAG9323289.1"/>
    </source>
</evidence>
<dbReference type="Proteomes" id="UP000717515">
    <property type="component" value="Unassembled WGS sequence"/>
</dbReference>
<evidence type="ECO:0000313" key="3">
    <source>
        <dbReference type="Proteomes" id="UP000717515"/>
    </source>
</evidence>
<feature type="region of interest" description="Disordered" evidence="1">
    <location>
        <begin position="108"/>
        <end position="147"/>
    </location>
</feature>
<proteinExistence type="predicted"/>
<dbReference type="AlphaFoldDB" id="A0A9P8CYA8"/>
<gene>
    <name evidence="2" type="ORF">KVV02_006312</name>
</gene>
<feature type="compositionally biased region" description="Basic and acidic residues" evidence="1">
    <location>
        <begin position="259"/>
        <end position="277"/>
    </location>
</feature>
<dbReference type="InterPro" id="IPR032675">
    <property type="entry name" value="LRR_dom_sf"/>
</dbReference>
<evidence type="ECO:0000256" key="1">
    <source>
        <dbReference type="SAM" id="MobiDB-lite"/>
    </source>
</evidence>
<sequence length="813" mass="90830">MGYTQKIRSKGLGTDSEEKHIAAREYAGGKHYCDVNAILLELSIEHHSADLLFQVDDMEAAEFVHHNNRTDFTRLKFYAGKTIVVSKNPHRSTRRSALLSQPLRLSFLNTDPHAPKQPREPAVVDEEDGTHNAHKGESRKSSLRHKEDISQTVIYSGKQDRIKAHHSRRGGYHCHVSEIATKFGLDTTGAKIYKHRVGGTDVEIDITKKIKSFPEEIIEILEVPSVISPALSDVTMIADRTLNGRRGSAGADSQATANVRRDNNSQADSHEDSPPERDFRDLLANYRQCACSRDLHDVNLSLTGAPMARKVFEALAGLKCVRKLNVILAWNFRKSDLSAMVKSLNQSSVKHLILDLKDKKSWKRPKFKFLFGRKYEPLQVLYRNPNLLTFHLVGASRFGIRTNPLPALPSTKLTHLHLRIRLDGKSDQAAAQSIIKNCPQLVDLRLGGIYESQMHGALKSTIGELERLEVFHLYGMQKNELGGPILDLLGGVTSSGNKLKELVLVNSNMDAVEIQALIRKCEQTLTTIVLDHATFQPPNLKFLGTIPPDRPLLQNLTSLHLHVCENLEGLQLLGRTLKQLSLTHLGLTQGDPKVVQDLLGGKSLLQNVNFGSLHSLFLSGFHGPSLAPLWEAVRTTTGSESSIDLGRLRTVDRASLQYLSLEHLSKCYDLSSQLRRLRLESLWVVADVQELGCELNQLAMSLDYSSLKKVALFRTGELRGPSLGSYFGKLESHLQTSVASNLTIRVGDFKKGWKGSHDELSKLKVLSYNVDNRGAVTQGPSESVCKYHNPRYHRYRWDMTGWGEDGGDQFAFE</sequence>